<dbReference type="WBParaSite" id="SPAL_0001125000.1">
    <property type="protein sequence ID" value="SPAL_0001125000.1"/>
    <property type="gene ID" value="SPAL_0001125000"/>
</dbReference>
<dbReference type="STRING" id="174720.A0A0N5BZQ9"/>
<protein>
    <submittedName>
        <fullName evidence="2">Uncharacterized protein</fullName>
    </submittedName>
</protein>
<dbReference type="Proteomes" id="UP000046392">
    <property type="component" value="Unplaced"/>
</dbReference>
<dbReference type="AlphaFoldDB" id="A0A0N5BZQ9"/>
<keyword evidence="1" id="KW-1185">Reference proteome</keyword>
<accession>A0A0N5BZQ9</accession>
<organism evidence="1 2">
    <name type="scientific">Strongyloides papillosus</name>
    <name type="common">Intestinal threadworm</name>
    <dbReference type="NCBI Taxonomy" id="174720"/>
    <lineage>
        <taxon>Eukaryota</taxon>
        <taxon>Metazoa</taxon>
        <taxon>Ecdysozoa</taxon>
        <taxon>Nematoda</taxon>
        <taxon>Chromadorea</taxon>
        <taxon>Rhabditida</taxon>
        <taxon>Tylenchina</taxon>
        <taxon>Panagrolaimomorpha</taxon>
        <taxon>Strongyloidoidea</taxon>
        <taxon>Strongyloididae</taxon>
        <taxon>Strongyloides</taxon>
    </lineage>
</organism>
<sequence length="322" mass="37867">MECQPYKPRFLHESMSRLGVLCQGKRDNPLETTTINIAGDIIEVPLCLLENGALFKSIFTKSVFYSLPLQKQQYLCKFLPRINGKTLDEHLTNAFTPYPLFGFPNNLEKLRFKLKNNHFDPSYLKSFIESREMKRVLFEHFYKQYNLRLMKKLFISRHEVLENAVTSGNIPSSSRKGNQIKKRKLEYDVSCRASIRAKRMLDEVKRLANDPNPYSSDEEEVDVKEFKDIKAKSTIFNSKISDYDLHEPTEKVTTIKKMLKENRRLKECHPDSLLLDTEGITLLDVYKRAGLNIKSERRFIEQQKERSIDRNGNSLPFRMWKR</sequence>
<name>A0A0N5BZQ9_STREA</name>
<reference evidence="2" key="1">
    <citation type="submission" date="2017-02" db="UniProtKB">
        <authorList>
            <consortium name="WormBaseParasite"/>
        </authorList>
    </citation>
    <scope>IDENTIFICATION</scope>
</reference>
<proteinExistence type="predicted"/>
<evidence type="ECO:0000313" key="1">
    <source>
        <dbReference type="Proteomes" id="UP000046392"/>
    </source>
</evidence>
<evidence type="ECO:0000313" key="2">
    <source>
        <dbReference type="WBParaSite" id="SPAL_0001125000.1"/>
    </source>
</evidence>